<dbReference type="PANTHER" id="PTHR10587">
    <property type="entry name" value="GLYCOSYL TRANSFERASE-RELATED"/>
    <property type="match status" value="1"/>
</dbReference>
<feature type="domain" description="NodB homology" evidence="6">
    <location>
        <begin position="42"/>
        <end position="232"/>
    </location>
</feature>
<proteinExistence type="inferred from homology"/>
<dbReference type="RefSeq" id="WP_176352378.1">
    <property type="nucleotide sequence ID" value="NZ_JABWDU010000002.1"/>
</dbReference>
<dbReference type="Gene3D" id="3.20.20.370">
    <property type="entry name" value="Glycoside hydrolase/deacetylase"/>
    <property type="match status" value="1"/>
</dbReference>
<feature type="signal peptide" evidence="5">
    <location>
        <begin position="1"/>
        <end position="20"/>
    </location>
</feature>
<dbReference type="InterPro" id="IPR002509">
    <property type="entry name" value="NODB_dom"/>
</dbReference>
<gene>
    <name evidence="7" type="ORF">HT585_07760</name>
</gene>
<reference evidence="7 8" key="1">
    <citation type="submission" date="2020-06" db="EMBL/GenBank/DDBJ databases">
        <authorList>
            <person name="Grouzdev D.S."/>
        </authorList>
    </citation>
    <scope>NUCLEOTIDE SEQUENCE [LARGE SCALE GENOMIC DNA]</scope>
    <source>
        <strain evidence="7 8">HO-A22</strain>
    </source>
</reference>
<comment type="function">
    <text evidence="1">Is involved in generating a small heat-stable compound (Nod), an acylated oligomer of N-acetylglucosamine, that stimulates mitosis in various plant protoplasts.</text>
</comment>
<evidence type="ECO:0000313" key="7">
    <source>
        <dbReference type="EMBL" id="NVD38744.1"/>
    </source>
</evidence>
<dbReference type="EMBL" id="JABWDU010000002">
    <property type="protein sequence ID" value="NVD38744.1"/>
    <property type="molecule type" value="Genomic_DNA"/>
</dbReference>
<dbReference type="GO" id="GO:0016810">
    <property type="term" value="F:hydrolase activity, acting on carbon-nitrogen (but not peptide) bonds"/>
    <property type="evidence" value="ECO:0007669"/>
    <property type="project" value="InterPro"/>
</dbReference>
<evidence type="ECO:0000256" key="1">
    <source>
        <dbReference type="ARBA" id="ARBA00003236"/>
    </source>
</evidence>
<dbReference type="InterPro" id="IPR050248">
    <property type="entry name" value="Polysacc_deacetylase_ArnD"/>
</dbReference>
<sequence length="247" mass="25931">MKTVSILFASLVLLAPTAHAAPALVEPDLRLPSNPAGKDQPPRVALTLDACSGATDMRILGTLIENRIPATIFVTARWLKRNGLVVEVMKAHPDLFEIEDHGAMHVPPIDIKVSVYGLAAAGSSAAVAAEVEGGAAAIKAHGLAAPRWFRGATAKYTHTSMSQIREMGYRIAGYSVNGDGGSLLGAAMAEKRIRNARDGDVIIAHINQPTHAAGAGVARGILDLKAKGYSFVRLNDIPDEMTVGATN</sequence>
<name>A0A7Y6UM95_9HYPH</name>
<dbReference type="AlphaFoldDB" id="A0A7Y6UM95"/>
<evidence type="ECO:0000313" key="8">
    <source>
        <dbReference type="Proteomes" id="UP000520198"/>
    </source>
</evidence>
<evidence type="ECO:0000256" key="3">
    <source>
        <dbReference type="ARBA" id="ARBA00020071"/>
    </source>
</evidence>
<evidence type="ECO:0000256" key="4">
    <source>
        <dbReference type="ARBA" id="ARBA00032976"/>
    </source>
</evidence>
<dbReference type="GO" id="GO:0005975">
    <property type="term" value="P:carbohydrate metabolic process"/>
    <property type="evidence" value="ECO:0007669"/>
    <property type="project" value="InterPro"/>
</dbReference>
<evidence type="ECO:0000256" key="5">
    <source>
        <dbReference type="SAM" id="SignalP"/>
    </source>
</evidence>
<evidence type="ECO:0000256" key="2">
    <source>
        <dbReference type="ARBA" id="ARBA00010973"/>
    </source>
</evidence>
<feature type="chain" id="PRO_5030906166" description="Chitooligosaccharide deacetylase" evidence="5">
    <location>
        <begin position="21"/>
        <end position="247"/>
    </location>
</feature>
<dbReference type="PROSITE" id="PS51677">
    <property type="entry name" value="NODB"/>
    <property type="match status" value="1"/>
</dbReference>
<keyword evidence="8" id="KW-1185">Reference proteome</keyword>
<dbReference type="InterPro" id="IPR011330">
    <property type="entry name" value="Glyco_hydro/deAcase_b/a-brl"/>
</dbReference>
<dbReference type="Proteomes" id="UP000520198">
    <property type="component" value="Unassembled WGS sequence"/>
</dbReference>
<dbReference type="Pfam" id="PF01522">
    <property type="entry name" value="Polysacc_deac_1"/>
    <property type="match status" value="1"/>
</dbReference>
<protein>
    <recommendedName>
        <fullName evidence="3">Chitooligosaccharide deacetylase</fullName>
    </recommendedName>
    <alternativeName>
        <fullName evidence="4">Nodulation protein B</fullName>
    </alternativeName>
</protein>
<evidence type="ECO:0000259" key="6">
    <source>
        <dbReference type="PROSITE" id="PS51677"/>
    </source>
</evidence>
<dbReference type="SUPFAM" id="SSF88713">
    <property type="entry name" value="Glycoside hydrolase/deacetylase"/>
    <property type="match status" value="1"/>
</dbReference>
<dbReference type="PANTHER" id="PTHR10587:SF134">
    <property type="entry name" value="SECRETED PROTEIN"/>
    <property type="match status" value="1"/>
</dbReference>
<organism evidence="7 8">
    <name type="scientific">Ensifer oleiphilus</name>
    <dbReference type="NCBI Taxonomy" id="2742698"/>
    <lineage>
        <taxon>Bacteria</taxon>
        <taxon>Pseudomonadati</taxon>
        <taxon>Pseudomonadota</taxon>
        <taxon>Alphaproteobacteria</taxon>
        <taxon>Hyphomicrobiales</taxon>
        <taxon>Rhizobiaceae</taxon>
        <taxon>Sinorhizobium/Ensifer group</taxon>
        <taxon>Ensifer</taxon>
    </lineage>
</organism>
<keyword evidence="5" id="KW-0732">Signal</keyword>
<accession>A0A7Y6UM95</accession>
<comment type="similarity">
    <text evidence="2">Belongs to the polysaccharide deacetylase family.</text>
</comment>
<comment type="caution">
    <text evidence="7">The sequence shown here is derived from an EMBL/GenBank/DDBJ whole genome shotgun (WGS) entry which is preliminary data.</text>
</comment>